<keyword evidence="2" id="KW-0433">Leucine-rich repeat</keyword>
<evidence type="ECO:0000256" key="2">
    <source>
        <dbReference type="ARBA" id="ARBA00022614"/>
    </source>
</evidence>
<feature type="region of interest" description="Disordered" evidence="7">
    <location>
        <begin position="1152"/>
        <end position="1175"/>
    </location>
</feature>
<dbReference type="InterPro" id="IPR027417">
    <property type="entry name" value="P-loop_NTPase"/>
</dbReference>
<dbReference type="Proteomes" id="UP001367508">
    <property type="component" value="Unassembled WGS sequence"/>
</dbReference>
<dbReference type="Gene3D" id="3.40.50.300">
    <property type="entry name" value="P-loop containing nucleotide triphosphate hydrolases"/>
    <property type="match status" value="1"/>
</dbReference>
<evidence type="ECO:0000256" key="4">
    <source>
        <dbReference type="ARBA" id="ARBA00022801"/>
    </source>
</evidence>
<protein>
    <recommendedName>
        <fullName evidence="1">ADP-ribosyl cyclase/cyclic ADP-ribose hydrolase</fullName>
        <ecNumber evidence="1">3.2.2.6</ecNumber>
    </recommendedName>
</protein>
<feature type="compositionally biased region" description="Basic and acidic residues" evidence="7">
    <location>
        <begin position="1047"/>
        <end position="1059"/>
    </location>
</feature>
<gene>
    <name evidence="9" type="ORF">VNO77_09357</name>
</gene>
<feature type="compositionally biased region" description="Low complexity" evidence="7">
    <location>
        <begin position="1152"/>
        <end position="1163"/>
    </location>
</feature>
<evidence type="ECO:0000313" key="10">
    <source>
        <dbReference type="Proteomes" id="UP001367508"/>
    </source>
</evidence>
<evidence type="ECO:0000259" key="8">
    <source>
        <dbReference type="PROSITE" id="PS50104"/>
    </source>
</evidence>
<evidence type="ECO:0000256" key="7">
    <source>
        <dbReference type="SAM" id="MobiDB-lite"/>
    </source>
</evidence>
<feature type="region of interest" description="Disordered" evidence="7">
    <location>
        <begin position="1031"/>
        <end position="1059"/>
    </location>
</feature>
<dbReference type="SMART" id="SM00255">
    <property type="entry name" value="TIR"/>
    <property type="match status" value="1"/>
</dbReference>
<dbReference type="Gene3D" id="3.80.10.10">
    <property type="entry name" value="Ribonuclease Inhibitor"/>
    <property type="match status" value="1"/>
</dbReference>
<dbReference type="SUPFAM" id="SSF52540">
    <property type="entry name" value="P-loop containing nucleoside triphosphate hydrolases"/>
    <property type="match status" value="1"/>
</dbReference>
<reference evidence="9 10" key="1">
    <citation type="submission" date="2024-01" db="EMBL/GenBank/DDBJ databases">
        <title>The genomes of 5 underutilized Papilionoideae crops provide insights into root nodulation and disease resistanc.</title>
        <authorList>
            <person name="Jiang F."/>
        </authorList>
    </citation>
    <scope>NUCLEOTIDE SEQUENCE [LARGE SCALE GENOMIC DNA]</scope>
    <source>
        <strain evidence="9">LVBAO_FW01</strain>
        <tissue evidence="9">Leaves</tissue>
    </source>
</reference>
<dbReference type="PROSITE" id="PS50104">
    <property type="entry name" value="TIR"/>
    <property type="match status" value="1"/>
</dbReference>
<dbReference type="EC" id="3.2.2.6" evidence="1"/>
<dbReference type="Pfam" id="PF23282">
    <property type="entry name" value="WHD_ROQ1"/>
    <property type="match status" value="1"/>
</dbReference>
<dbReference type="FunFam" id="3.40.50.10140:FF:000007">
    <property type="entry name" value="Disease resistance protein (TIR-NBS-LRR class)"/>
    <property type="match status" value="1"/>
</dbReference>
<keyword evidence="10" id="KW-1185">Reference proteome</keyword>
<dbReference type="GO" id="GO:0006952">
    <property type="term" value="P:defense response"/>
    <property type="evidence" value="ECO:0007669"/>
    <property type="project" value="InterPro"/>
</dbReference>
<dbReference type="SUPFAM" id="SSF52058">
    <property type="entry name" value="L domain-like"/>
    <property type="match status" value="1"/>
</dbReference>
<dbReference type="Pfam" id="PF00931">
    <property type="entry name" value="NB-ARC"/>
    <property type="match status" value="1"/>
</dbReference>
<comment type="caution">
    <text evidence="9">The sequence shown here is derived from an EMBL/GenBank/DDBJ whole genome shotgun (WGS) entry which is preliminary data.</text>
</comment>
<dbReference type="InterPro" id="IPR058192">
    <property type="entry name" value="WHD_ROQ1-like"/>
</dbReference>
<dbReference type="InterPro" id="IPR002182">
    <property type="entry name" value="NB-ARC"/>
</dbReference>
<dbReference type="Gene3D" id="1.10.8.430">
    <property type="entry name" value="Helical domain of apoptotic protease-activating factors"/>
    <property type="match status" value="1"/>
</dbReference>
<dbReference type="Gene3D" id="3.40.50.10140">
    <property type="entry name" value="Toll/interleukin-1 receptor homology (TIR) domain"/>
    <property type="match status" value="1"/>
</dbReference>
<dbReference type="InterPro" id="IPR032675">
    <property type="entry name" value="LRR_dom_sf"/>
</dbReference>
<name>A0AAN9M9T5_CANGL</name>
<dbReference type="SUPFAM" id="SSF52200">
    <property type="entry name" value="Toll/Interleukin receptor TIR domain"/>
    <property type="match status" value="1"/>
</dbReference>
<evidence type="ECO:0000256" key="6">
    <source>
        <dbReference type="ARBA" id="ARBA00047304"/>
    </source>
</evidence>
<dbReference type="InterPro" id="IPR042197">
    <property type="entry name" value="Apaf_helical"/>
</dbReference>
<evidence type="ECO:0000256" key="1">
    <source>
        <dbReference type="ARBA" id="ARBA00011982"/>
    </source>
</evidence>
<dbReference type="PRINTS" id="PR00364">
    <property type="entry name" value="DISEASERSIST"/>
</dbReference>
<keyword evidence="3" id="KW-0677">Repeat</keyword>
<keyword evidence="5" id="KW-0520">NAD</keyword>
<dbReference type="AlphaFoldDB" id="A0AAN9M9T5"/>
<evidence type="ECO:0000256" key="5">
    <source>
        <dbReference type="ARBA" id="ARBA00023027"/>
    </source>
</evidence>
<sequence length="1175" mass="133211">MSSFSDHQWVHDVFINFRGEDSRKGIVSHLYTFLSNLGINTFLDDENLHKGMELKGELLGAIEGSRISVVVFSEHYADSAWCLMELVKIMECHRNNAQVVLPLFYGVDPSHVRHQKGAFGEALVKHSQKLLGKRMEFVLSNWRGALTEVANFSGWDVSKYRSEAEVVKEVVKEVLRILDDTLLSITDFPVGLGSRINEMIGFIENKSRKVCTVGIWGMGGSGKTTMAKAIYNQIHRKFVNKSFIENIREVCEKDSKGHIVLQKHLLSDVLKTKVKIHSIASGTTMIEKRLRKRKVLIVLDDVNKFEQLKALCGNLRWMRSGSVLIVTTRDVRLLNLLKVDHIFKMKEMDENESLELFSWHAFGKANPREDFSELTRNVVSYCGGLPLALEVIGSYLYERTKQEWESVLSKLERIPNDQVQEKLRISFDGLTEDNEKDIFLDICCFFIGKDRAYVTDILNGCGLHAEIGITILVERSLIKVERNNKLLMHDLLRDMGREIIRRSSPLEPEKRSRLWVNEDVLGVLTEHIGTKAIEGLALMLQRTSRVCFNTKAFEEMKRLRLLQFDHVQLAGDYEFLPKHLRWVYWQGFPLKYIPDNFNLENVVAIDMRHSNLKLVWKNSRLLESLKVLNLSHSRYLVGTPDFTNLPNLEKLILKDCQSLCEVHQSIGHLSNLLLINLKNCTSLTNLPKMIYKLKSLKTLIISGCSKIDKLEEDMVQMESLTTLIANNTGIKQVPFSIIRSKSIGYISLCGYEGLACDLFPSLIWSWMSPTNNIISCIQPSRSMSTSITSMDIQDNNLSDLLPMLSGFSKLRSICLQCGSEFQLTQELRKILDGLCDVNFTKLETTADASPISDTSMGSHLIGIGSYRQVINSLSKSISKGLTTNGSSNFILPGDNYPRWLAYVSEGHSVPFQVPGDSDCQMKGMALCVIYSSTLERMVAECLSSVLISNYTKCTIQIYKQDTTLSFNDEDWLGIISNLEPGDNVEIFVAFGHGMTVKRTAVYLIYDQSIAVKTETSSKENVQPSCNMTVEPSSVVKTDPSPNVKMESSPHVKLDPSPKPKENIYTRLTKRMGECLCLKQNKVFGEGGWASTILCIHKEFMWLLFVSNFSYGFNNHVKSTFLVTLDLIQEKYAHTVGRQTNRKLLLAKARKFSSSQKMSSFQHSHGTERPTRTTRP</sequence>
<accession>A0AAN9M9T5</accession>
<dbReference type="Pfam" id="PF01582">
    <property type="entry name" value="TIR"/>
    <property type="match status" value="1"/>
</dbReference>
<comment type="catalytic activity">
    <reaction evidence="6">
        <text>NAD(+) + H2O = ADP-D-ribose + nicotinamide + H(+)</text>
        <dbReference type="Rhea" id="RHEA:16301"/>
        <dbReference type="ChEBI" id="CHEBI:15377"/>
        <dbReference type="ChEBI" id="CHEBI:15378"/>
        <dbReference type="ChEBI" id="CHEBI:17154"/>
        <dbReference type="ChEBI" id="CHEBI:57540"/>
        <dbReference type="ChEBI" id="CHEBI:57967"/>
        <dbReference type="EC" id="3.2.2.6"/>
    </reaction>
    <physiologicalReaction direction="left-to-right" evidence="6">
        <dbReference type="Rhea" id="RHEA:16302"/>
    </physiologicalReaction>
</comment>
<organism evidence="9 10">
    <name type="scientific">Canavalia gladiata</name>
    <name type="common">Sword bean</name>
    <name type="synonym">Dolichos gladiatus</name>
    <dbReference type="NCBI Taxonomy" id="3824"/>
    <lineage>
        <taxon>Eukaryota</taxon>
        <taxon>Viridiplantae</taxon>
        <taxon>Streptophyta</taxon>
        <taxon>Embryophyta</taxon>
        <taxon>Tracheophyta</taxon>
        <taxon>Spermatophyta</taxon>
        <taxon>Magnoliopsida</taxon>
        <taxon>eudicotyledons</taxon>
        <taxon>Gunneridae</taxon>
        <taxon>Pentapetalae</taxon>
        <taxon>rosids</taxon>
        <taxon>fabids</taxon>
        <taxon>Fabales</taxon>
        <taxon>Fabaceae</taxon>
        <taxon>Papilionoideae</taxon>
        <taxon>50 kb inversion clade</taxon>
        <taxon>NPAAA clade</taxon>
        <taxon>indigoferoid/millettioid clade</taxon>
        <taxon>Phaseoleae</taxon>
        <taxon>Canavalia</taxon>
    </lineage>
</organism>
<dbReference type="EMBL" id="JAYMYQ010000002">
    <property type="protein sequence ID" value="KAK7350581.1"/>
    <property type="molecule type" value="Genomic_DNA"/>
</dbReference>
<dbReference type="FunFam" id="1.10.8.430:FF:000002">
    <property type="entry name" value="Disease resistance protein (TIR-NBS-LRR class)"/>
    <property type="match status" value="1"/>
</dbReference>
<dbReference type="InterPro" id="IPR044974">
    <property type="entry name" value="Disease_R_plants"/>
</dbReference>
<feature type="compositionally biased region" description="Basic and acidic residues" evidence="7">
    <location>
        <begin position="1164"/>
        <end position="1175"/>
    </location>
</feature>
<evidence type="ECO:0000313" key="9">
    <source>
        <dbReference type="EMBL" id="KAK7350581.1"/>
    </source>
</evidence>
<dbReference type="GO" id="GO:0007165">
    <property type="term" value="P:signal transduction"/>
    <property type="evidence" value="ECO:0007669"/>
    <property type="project" value="InterPro"/>
</dbReference>
<dbReference type="InterPro" id="IPR035897">
    <property type="entry name" value="Toll_tir_struct_dom_sf"/>
</dbReference>
<keyword evidence="4" id="KW-0378">Hydrolase</keyword>
<dbReference type="PANTHER" id="PTHR11017">
    <property type="entry name" value="LEUCINE-RICH REPEAT-CONTAINING PROTEIN"/>
    <property type="match status" value="1"/>
</dbReference>
<dbReference type="InterPro" id="IPR000157">
    <property type="entry name" value="TIR_dom"/>
</dbReference>
<proteinExistence type="predicted"/>
<dbReference type="GO" id="GO:0061809">
    <property type="term" value="F:NAD+ nucleosidase activity, cyclic ADP-ribose generating"/>
    <property type="evidence" value="ECO:0007669"/>
    <property type="project" value="UniProtKB-EC"/>
</dbReference>
<feature type="domain" description="TIR" evidence="8">
    <location>
        <begin position="9"/>
        <end position="178"/>
    </location>
</feature>
<dbReference type="GO" id="GO:0043531">
    <property type="term" value="F:ADP binding"/>
    <property type="evidence" value="ECO:0007669"/>
    <property type="project" value="InterPro"/>
</dbReference>
<evidence type="ECO:0000256" key="3">
    <source>
        <dbReference type="ARBA" id="ARBA00022737"/>
    </source>
</evidence>
<dbReference type="PANTHER" id="PTHR11017:SF560">
    <property type="entry name" value="RESISTANCE PROTEIN (TIR-NBS-LRR CLASS), PUTATIVE-RELATED"/>
    <property type="match status" value="1"/>
</dbReference>